<accession>D8UD07</accession>
<feature type="region of interest" description="Disordered" evidence="1">
    <location>
        <begin position="105"/>
        <end position="133"/>
    </location>
</feature>
<evidence type="ECO:0000313" key="3">
    <source>
        <dbReference type="Proteomes" id="UP000001058"/>
    </source>
</evidence>
<name>D8UD07_VOLCA</name>
<sequence>MRREKGSCYGRIDTESSTTLDEFQKLLLKETGATNVDDIDLKVYDSDAEDPEPVLKRVLVHRLHQRCIDYSTDKRQAPFGGKSWDAATRKLTVFYSVTQSAASNIQQRKRKKVQKDDKCSSDDDDTPRRRERTAVSAAIVRAARDHLPYKANGSVRVLIYRDVQDDPSLQPLWDNCMAAAYEQVCQGFGEVPFETFKKRYTKYATDFNAQRAKYEKIKVDEKAALAGQADALAKKLWRKKWNSEARAAWQKYKYEHPNLPGCEKPPPSERRLAVEKKEVTPSQQALIAAQQQRKQVVKEEKMAAAIQALASNAAGLVADKSKVTGAYGSICIDALTLCRAILHSKDTSEQKENCKEQEKGKGGGKDMNRSRHQTGSGRPRRGRSKTVEAVDMPFACVCVTPIGKVTLALKVTWSRLGSRKTRDIIRHIRICIRIRNIRMRLRYTYR</sequence>
<dbReference type="KEGG" id="vcn:VOLCADRAFT_97546"/>
<feature type="compositionally biased region" description="Basic and acidic residues" evidence="1">
    <location>
        <begin position="348"/>
        <end position="369"/>
    </location>
</feature>
<dbReference type="InParanoid" id="D8UD07"/>
<organism evidence="3">
    <name type="scientific">Volvox carteri f. nagariensis</name>
    <dbReference type="NCBI Taxonomy" id="3068"/>
    <lineage>
        <taxon>Eukaryota</taxon>
        <taxon>Viridiplantae</taxon>
        <taxon>Chlorophyta</taxon>
        <taxon>core chlorophytes</taxon>
        <taxon>Chlorophyceae</taxon>
        <taxon>CS clade</taxon>
        <taxon>Chlamydomonadales</taxon>
        <taxon>Volvocaceae</taxon>
        <taxon>Volvox</taxon>
    </lineage>
</organism>
<evidence type="ECO:0000256" key="1">
    <source>
        <dbReference type="SAM" id="MobiDB-lite"/>
    </source>
</evidence>
<gene>
    <name evidence="2" type="ORF">VOLCADRAFT_97546</name>
</gene>
<keyword evidence="3" id="KW-1185">Reference proteome</keyword>
<proteinExistence type="predicted"/>
<protein>
    <submittedName>
        <fullName evidence="2">Uncharacterized protein</fullName>
    </submittedName>
</protein>
<feature type="region of interest" description="Disordered" evidence="1">
    <location>
        <begin position="348"/>
        <end position="385"/>
    </location>
</feature>
<dbReference type="EMBL" id="GL378382">
    <property type="protein sequence ID" value="EFJ42434.1"/>
    <property type="molecule type" value="Genomic_DNA"/>
</dbReference>
<dbReference type="OrthoDB" id="558954at2759"/>
<evidence type="ECO:0000313" key="2">
    <source>
        <dbReference type="EMBL" id="EFJ42434.1"/>
    </source>
</evidence>
<dbReference type="AlphaFoldDB" id="D8UD07"/>
<dbReference type="Proteomes" id="UP000001058">
    <property type="component" value="Unassembled WGS sequence"/>
</dbReference>
<dbReference type="RefSeq" id="XP_002956497.1">
    <property type="nucleotide sequence ID" value="XM_002956451.1"/>
</dbReference>
<reference evidence="2 3" key="1">
    <citation type="journal article" date="2010" name="Science">
        <title>Genomic analysis of organismal complexity in the multicellular green alga Volvox carteri.</title>
        <authorList>
            <person name="Prochnik S.E."/>
            <person name="Umen J."/>
            <person name="Nedelcu A.M."/>
            <person name="Hallmann A."/>
            <person name="Miller S.M."/>
            <person name="Nishii I."/>
            <person name="Ferris P."/>
            <person name="Kuo A."/>
            <person name="Mitros T."/>
            <person name="Fritz-Laylin L.K."/>
            <person name="Hellsten U."/>
            <person name="Chapman J."/>
            <person name="Simakov O."/>
            <person name="Rensing S.A."/>
            <person name="Terry A."/>
            <person name="Pangilinan J."/>
            <person name="Kapitonov V."/>
            <person name="Jurka J."/>
            <person name="Salamov A."/>
            <person name="Shapiro H."/>
            <person name="Schmutz J."/>
            <person name="Grimwood J."/>
            <person name="Lindquist E."/>
            <person name="Lucas S."/>
            <person name="Grigoriev I.V."/>
            <person name="Schmitt R."/>
            <person name="Kirk D."/>
            <person name="Rokhsar D.S."/>
        </authorList>
    </citation>
    <scope>NUCLEOTIDE SEQUENCE [LARGE SCALE GENOMIC DNA]</scope>
    <source>
        <strain evidence="3">f. Nagariensis / Eve</strain>
    </source>
</reference>
<dbReference type="GeneID" id="9619600"/>